<reference evidence="1" key="1">
    <citation type="journal article" date="2014" name="PLoS ONE">
        <title>Transcriptome-Based Identification of ABC Transporters in the Western Tarnished Plant Bug Lygus hesperus.</title>
        <authorList>
            <person name="Hull J.J."/>
            <person name="Chaney K."/>
            <person name="Geib S.M."/>
            <person name="Fabrick J.A."/>
            <person name="Brent C.S."/>
            <person name="Walsh D."/>
            <person name="Lavine L.C."/>
        </authorList>
    </citation>
    <scope>NUCLEOTIDE SEQUENCE</scope>
</reference>
<accession>A0A0A9ZE03</accession>
<sequence>AAVLPTDIERVAVRRYRECCARRKYCGGIYTVARPTGDGENKNSDSTAECSALVTVFGVLRADSTARVRPHGIQEVVPVVVGDAGAVDEEVATVVQFQYCRRTCGRG</sequence>
<organism evidence="1">
    <name type="scientific">Lygus hesperus</name>
    <name type="common">Western plant bug</name>
    <dbReference type="NCBI Taxonomy" id="30085"/>
    <lineage>
        <taxon>Eukaryota</taxon>
        <taxon>Metazoa</taxon>
        <taxon>Ecdysozoa</taxon>
        <taxon>Arthropoda</taxon>
        <taxon>Hexapoda</taxon>
        <taxon>Insecta</taxon>
        <taxon>Pterygota</taxon>
        <taxon>Neoptera</taxon>
        <taxon>Paraneoptera</taxon>
        <taxon>Hemiptera</taxon>
        <taxon>Heteroptera</taxon>
        <taxon>Panheteroptera</taxon>
        <taxon>Cimicomorpha</taxon>
        <taxon>Miridae</taxon>
        <taxon>Mirini</taxon>
        <taxon>Lygus</taxon>
    </lineage>
</organism>
<dbReference type="AlphaFoldDB" id="A0A0A9ZE03"/>
<reference evidence="1" key="2">
    <citation type="submission" date="2014-07" db="EMBL/GenBank/DDBJ databases">
        <authorList>
            <person name="Hull J."/>
        </authorList>
    </citation>
    <scope>NUCLEOTIDE SEQUENCE</scope>
</reference>
<protein>
    <submittedName>
        <fullName evidence="1">Polymerase basic protein 2</fullName>
    </submittedName>
</protein>
<feature type="non-terminal residue" evidence="1">
    <location>
        <position position="1"/>
    </location>
</feature>
<evidence type="ECO:0000313" key="1">
    <source>
        <dbReference type="EMBL" id="JAG43512.1"/>
    </source>
</evidence>
<name>A0A0A9ZE03_LYGHE</name>
<gene>
    <name evidence="1" type="primary">PB2_0</name>
    <name evidence="1" type="ORF">CM83_424</name>
</gene>
<proteinExistence type="predicted"/>
<dbReference type="EMBL" id="GBHO01000092">
    <property type="protein sequence ID" value="JAG43512.1"/>
    <property type="molecule type" value="Transcribed_RNA"/>
</dbReference>